<dbReference type="AlphaFoldDB" id="A0A4P9WF77"/>
<reference evidence="2" key="1">
    <citation type="journal article" date="2018" name="Nat. Microbiol.">
        <title>Leveraging single-cell genomics to expand the fungal tree of life.</title>
        <authorList>
            <person name="Ahrendt S.R."/>
            <person name="Quandt C.A."/>
            <person name="Ciobanu D."/>
            <person name="Clum A."/>
            <person name="Salamov A."/>
            <person name="Andreopoulos B."/>
            <person name="Cheng J.F."/>
            <person name="Woyke T."/>
            <person name="Pelin A."/>
            <person name="Henrissat B."/>
            <person name="Reynolds N.K."/>
            <person name="Benny G.L."/>
            <person name="Smith M.E."/>
            <person name="James T.Y."/>
            <person name="Grigoriev I.V."/>
        </authorList>
    </citation>
    <scope>NUCLEOTIDE SEQUENCE [LARGE SCALE GENOMIC DNA]</scope>
</reference>
<dbReference type="EMBL" id="KZ995532">
    <property type="protein sequence ID" value="RKO90485.1"/>
    <property type="molecule type" value="Genomic_DNA"/>
</dbReference>
<accession>A0A4P9WF77</accession>
<protein>
    <submittedName>
        <fullName evidence="1">Uncharacterized protein</fullName>
    </submittedName>
</protein>
<sequence>MGAEVQACDRKELALVKLNDSVSFDAFLDILIADPTQACKTPLEFHLSAGARACRALLGERGVLPSSSPTTLKTVAPKMSGLFPVSSLNGQSSDGLPGWDLAIADDPPDANLTVFLNVIVRTVIEGGLFSPMVLMPSFTPLVSLALGTLQRRIALLDGLGALPTPSFNPARPNASSGRRSPLQSPARLMVRGSVIPPMIREEVQRDDLEVADPGCVDVNAQSQRVFRLKCKGASHAHLLFKLPPCAPPVHVEGARRAGHNGAAKVFPRCTPTQRLDKTAIEPLLPKSFSQRSPPLRAGGPDFGLYRMNEPGMPAHKTMTVYLIRLIYAVRVGSGARGEERPGQYSKPEYANLYGTSINKGGFAVAGLTWANKNYEANARPAIGAGADELGLSVDGLAEADALVFDNVELRRRQRESG</sequence>
<name>A0A4P9WF77_9FUNG</name>
<dbReference type="Proteomes" id="UP000269721">
    <property type="component" value="Unassembled WGS sequence"/>
</dbReference>
<gene>
    <name evidence="1" type="ORF">BDK51DRAFT_44921</name>
</gene>
<organism evidence="1 2">
    <name type="scientific">Blyttiomyces helicus</name>
    <dbReference type="NCBI Taxonomy" id="388810"/>
    <lineage>
        <taxon>Eukaryota</taxon>
        <taxon>Fungi</taxon>
        <taxon>Fungi incertae sedis</taxon>
        <taxon>Chytridiomycota</taxon>
        <taxon>Chytridiomycota incertae sedis</taxon>
        <taxon>Chytridiomycetes</taxon>
        <taxon>Chytridiomycetes incertae sedis</taxon>
        <taxon>Blyttiomyces</taxon>
    </lineage>
</organism>
<proteinExistence type="predicted"/>
<evidence type="ECO:0000313" key="2">
    <source>
        <dbReference type="Proteomes" id="UP000269721"/>
    </source>
</evidence>
<evidence type="ECO:0000313" key="1">
    <source>
        <dbReference type="EMBL" id="RKO90485.1"/>
    </source>
</evidence>
<keyword evidence="2" id="KW-1185">Reference proteome</keyword>